<accession>A0ABW0I6I5</accession>
<name>A0ABW0I6I5_9BACL</name>
<dbReference type="InterPro" id="IPR035238">
    <property type="entry name" value="DUF5345"/>
</dbReference>
<dbReference type="RefSeq" id="WP_378139086.1">
    <property type="nucleotide sequence ID" value="NZ_JBHSMI010000067.1"/>
</dbReference>
<proteinExistence type="predicted"/>
<keyword evidence="1" id="KW-1133">Transmembrane helix</keyword>
<evidence type="ECO:0000313" key="2">
    <source>
        <dbReference type="EMBL" id="MFC5406897.1"/>
    </source>
</evidence>
<feature type="transmembrane region" description="Helical" evidence="1">
    <location>
        <begin position="52"/>
        <end position="73"/>
    </location>
</feature>
<evidence type="ECO:0000256" key="1">
    <source>
        <dbReference type="SAM" id="Phobius"/>
    </source>
</evidence>
<dbReference type="Pfam" id="PF17280">
    <property type="entry name" value="DUF5345"/>
    <property type="match status" value="1"/>
</dbReference>
<comment type="caution">
    <text evidence="2">The sequence shown here is derived from an EMBL/GenBank/DDBJ whole genome shotgun (WGS) entry which is preliminary data.</text>
</comment>
<feature type="transmembrane region" description="Helical" evidence="1">
    <location>
        <begin position="79"/>
        <end position="98"/>
    </location>
</feature>
<evidence type="ECO:0000313" key="3">
    <source>
        <dbReference type="Proteomes" id="UP001596113"/>
    </source>
</evidence>
<dbReference type="EMBL" id="JBHSMI010000067">
    <property type="protein sequence ID" value="MFC5406897.1"/>
    <property type="molecule type" value="Genomic_DNA"/>
</dbReference>
<organism evidence="2 3">
    <name type="scientific">Cohnella soli</name>
    <dbReference type="NCBI Taxonomy" id="425005"/>
    <lineage>
        <taxon>Bacteria</taxon>
        <taxon>Bacillati</taxon>
        <taxon>Bacillota</taxon>
        <taxon>Bacilli</taxon>
        <taxon>Bacillales</taxon>
        <taxon>Paenibacillaceae</taxon>
        <taxon>Cohnella</taxon>
    </lineage>
</organism>
<keyword evidence="1" id="KW-0812">Transmembrane</keyword>
<protein>
    <submittedName>
        <fullName evidence="2">YxlC family protein</fullName>
    </submittedName>
</protein>
<dbReference type="Proteomes" id="UP001596113">
    <property type="component" value="Unassembled WGS sequence"/>
</dbReference>
<keyword evidence="3" id="KW-1185">Reference proteome</keyword>
<reference evidence="3" key="1">
    <citation type="journal article" date="2019" name="Int. J. Syst. Evol. Microbiol.">
        <title>The Global Catalogue of Microorganisms (GCM) 10K type strain sequencing project: providing services to taxonomists for standard genome sequencing and annotation.</title>
        <authorList>
            <consortium name="The Broad Institute Genomics Platform"/>
            <consortium name="The Broad Institute Genome Sequencing Center for Infectious Disease"/>
            <person name="Wu L."/>
            <person name="Ma J."/>
        </authorList>
    </citation>
    <scope>NUCLEOTIDE SEQUENCE [LARGE SCALE GENOMIC DNA]</scope>
    <source>
        <strain evidence="3">CGMCC 1.18575</strain>
    </source>
</reference>
<gene>
    <name evidence="2" type="ORF">ACFPOF_29585</name>
</gene>
<sequence length="114" mass="12925">MTTPDRESDEKLAADLHETWNRLDEAFPSSPAPIETWEAFVRERRGIARRKLWRELLLFWSVAVPAIAGVVLLATGFTAGFWALQGMALLFGSSLIVGEIRSMRKRSKEEATYE</sequence>
<keyword evidence="1" id="KW-0472">Membrane</keyword>